<evidence type="ECO:0000313" key="1">
    <source>
        <dbReference type="EMBL" id="ABK77843.1"/>
    </source>
</evidence>
<protein>
    <submittedName>
        <fullName evidence="1">Uncharacterized protein</fullName>
    </submittedName>
</protein>
<proteinExistence type="predicted"/>
<name>A0RWX6_CENSY</name>
<dbReference type="Proteomes" id="UP000000758">
    <property type="component" value="Chromosome"/>
</dbReference>
<dbReference type="KEGG" id="csy:CENSYa_1219"/>
<accession>A0RWX6</accession>
<dbReference type="EMBL" id="DP000238">
    <property type="protein sequence ID" value="ABK77843.1"/>
    <property type="molecule type" value="Genomic_DNA"/>
</dbReference>
<sequence length="304" mass="31539">MRGGRSIPFPGTSGPAFTVPRCGFVSVPLPAVSGHPSPGRTPVWREEFPLPWQRLVLWLAYALTIRSDFKIAQSAGGPDRTVRHAQFITVPAAHCSMKRGIAGAAIGSVAVLALMLAPSGVMTGQNTAEPRFYGMVEAIERDSSGQVTSSQAVHNRLLDAGEDLIIDSVFRTPTSGAPLAANERINRICLSNTNSSIMEDSALADLGIASSNEGTSGPCLRIDGNVDVSDDNIATLGPLNFTGGVSIAVDTAITAVVICANATGPSNSTCANGTAFAAVPLSSTLADMAMLELTYTFNVSSNTS</sequence>
<dbReference type="EnsemblBacteria" id="ABK77843">
    <property type="protein sequence ID" value="ABK77843"/>
    <property type="gene ID" value="CENSYa_1219"/>
</dbReference>
<dbReference type="AlphaFoldDB" id="A0RWX6"/>
<reference evidence="1 2" key="1">
    <citation type="journal article" date="2006" name="Proc. Natl. Acad. Sci. U.S.A.">
        <title>Genomic analysis of the uncultivated marine crenarchaeote Cenarchaeum symbiosum.</title>
        <authorList>
            <person name="Hallam S.J."/>
            <person name="Konstantinidis K.T."/>
            <person name="Putnam N."/>
            <person name="Schleper C."/>
            <person name="Watanabe Y."/>
            <person name="Sugahara J."/>
            <person name="Preston C."/>
            <person name="de la Torre J."/>
            <person name="Richardson P.M."/>
            <person name="DeLong E.F."/>
        </authorList>
    </citation>
    <scope>NUCLEOTIDE SEQUENCE [LARGE SCALE GENOMIC DNA]</scope>
    <source>
        <strain evidence="2">A</strain>
    </source>
</reference>
<keyword evidence="2" id="KW-1185">Reference proteome</keyword>
<evidence type="ECO:0000313" key="2">
    <source>
        <dbReference type="Proteomes" id="UP000000758"/>
    </source>
</evidence>
<gene>
    <name evidence="1" type="ordered locus">CENSYa_1219</name>
</gene>
<dbReference type="HOGENOM" id="CLU_075233_0_0_2"/>
<organism evidence="1 2">
    <name type="scientific">Cenarchaeum symbiosum (strain A)</name>
    <dbReference type="NCBI Taxonomy" id="414004"/>
    <lineage>
        <taxon>Archaea</taxon>
        <taxon>Nitrososphaerota</taxon>
        <taxon>Candidatus Cenarchaeales</taxon>
        <taxon>Candidatus Cenarchaeaceae</taxon>
        <taxon>Candidatus Cenarchaeum</taxon>
    </lineage>
</organism>